<proteinExistence type="predicted"/>
<organism evidence="1 2">
    <name type="scientific">Ruminococcus callidus ATCC 27760</name>
    <dbReference type="NCBI Taxonomy" id="411473"/>
    <lineage>
        <taxon>Bacteria</taxon>
        <taxon>Bacillati</taxon>
        <taxon>Bacillota</taxon>
        <taxon>Clostridia</taxon>
        <taxon>Eubacteriales</taxon>
        <taxon>Oscillospiraceae</taxon>
        <taxon>Ruminococcus</taxon>
    </lineage>
</organism>
<reference evidence="1 2" key="1">
    <citation type="submission" date="2013-07" db="EMBL/GenBank/DDBJ databases">
        <authorList>
            <person name="Weinstock G."/>
            <person name="Sodergren E."/>
            <person name="Wylie T."/>
            <person name="Fulton L."/>
            <person name="Fulton R."/>
            <person name="Fronick C."/>
            <person name="O'Laughlin M."/>
            <person name="Godfrey J."/>
            <person name="Miner T."/>
            <person name="Herter B."/>
            <person name="Appelbaum E."/>
            <person name="Cordes M."/>
            <person name="Lek S."/>
            <person name="Wollam A."/>
            <person name="Pepin K.H."/>
            <person name="Palsikar V.B."/>
            <person name="Mitreva M."/>
            <person name="Wilson R.K."/>
        </authorList>
    </citation>
    <scope>NUCLEOTIDE SEQUENCE [LARGE SCALE GENOMIC DNA]</scope>
    <source>
        <strain evidence="1 2">ATCC 27760</strain>
    </source>
</reference>
<dbReference type="EMBL" id="AWVF01000447">
    <property type="protein sequence ID" value="ERJ87320.1"/>
    <property type="molecule type" value="Genomic_DNA"/>
</dbReference>
<dbReference type="AlphaFoldDB" id="U2K5C1"/>
<dbReference type="HOGENOM" id="CLU_2587585_0_0_9"/>
<name>U2K5C1_9FIRM</name>
<sequence length="80" mass="9272">MYRGYTPYQYYIPLRGICQGGEGAKVLLQICFLYCCRNSEAIPHNLCAVLPQNIIQIAEIALQLLQRYAIIEKMEQEEFI</sequence>
<accession>U2K5C1</accession>
<comment type="caution">
    <text evidence="1">The sequence shown here is derived from an EMBL/GenBank/DDBJ whole genome shotgun (WGS) entry which is preliminary data.</text>
</comment>
<evidence type="ECO:0000313" key="1">
    <source>
        <dbReference type="EMBL" id="ERJ87320.1"/>
    </source>
</evidence>
<dbReference type="STRING" id="411473.RUMCAL_03356"/>
<keyword evidence="2" id="KW-1185">Reference proteome</keyword>
<protein>
    <submittedName>
        <fullName evidence="1">Uncharacterized protein</fullName>
    </submittedName>
</protein>
<evidence type="ECO:0000313" key="2">
    <source>
        <dbReference type="Proteomes" id="UP000016662"/>
    </source>
</evidence>
<gene>
    <name evidence="1" type="ORF">RUMCAL_03356</name>
</gene>
<dbReference type="Proteomes" id="UP000016662">
    <property type="component" value="Unassembled WGS sequence"/>
</dbReference>